<sequence>MAKSPSPKKHYTWVISVFLPLFLLSIFLFNWRSRSLHPSVSFYRHLFSQTRSPSPLSNSSLHQELLSPYSPVEPSDSDVDGSPHSDLISESEQNPVSNVPPVGSVAEKGGDLTTDSLKKCDLYMGTWVKDEEYPIYAPGLCPYVDEAFDCQNNGRPDSDYLKWRWKPDGCDLPRFNATDFLVRLRGKRLMLVGDSMNRNQFESILCLLREGLSDRNGMSEIHGHKITKGRGYYVFKFTDYNCTVVFVRSHFLVREGVRINGQGNSNPTLSIDRIDKSAKRWKGADILVFNTGHWWTHGKTARGKNYYKEGDYVYPKFDAVEAYRRALRTWAKWIDENVNSEKQLVFYRGYSSAHFRGGDWDSGGTCNGETAPISSGGFLNNYPLKMRIVEEVIKEMRVPVMLLNVTRLTNFRKDGHPSVYGKNPTGGRKVSTRRQDCSHWCLPGVPDLWNELIYASLVFQQTISTSYT</sequence>
<evidence type="ECO:0000256" key="7">
    <source>
        <dbReference type="SAM" id="MobiDB-lite"/>
    </source>
</evidence>
<comment type="subcellular location">
    <subcellularLocation>
        <location evidence="1">Membrane</location>
        <topology evidence="1">Single-pass membrane protein</topology>
    </subcellularLocation>
</comment>
<dbReference type="PANTHER" id="PTHR32285">
    <property type="entry name" value="PROTEIN TRICHOME BIREFRINGENCE-LIKE 9-RELATED"/>
    <property type="match status" value="1"/>
</dbReference>
<feature type="region of interest" description="Disordered" evidence="7">
    <location>
        <begin position="67"/>
        <end position="110"/>
    </location>
</feature>
<feature type="domain" description="Trichome birefringence-like C-terminal" evidence="9">
    <location>
        <begin position="172"/>
        <end position="455"/>
    </location>
</feature>
<feature type="domain" description="Trichome birefringence-like N-terminal" evidence="10">
    <location>
        <begin position="118"/>
        <end position="171"/>
    </location>
</feature>
<comment type="similarity">
    <text evidence="2">Belongs to the PC-esterase family. TBL subfamily.</text>
</comment>
<proteinExistence type="inferred from homology"/>
<dbReference type="InterPro" id="IPR029962">
    <property type="entry name" value="TBL"/>
</dbReference>
<evidence type="ECO:0000256" key="4">
    <source>
        <dbReference type="ARBA" id="ARBA00022968"/>
    </source>
</evidence>
<evidence type="ECO:0000256" key="3">
    <source>
        <dbReference type="ARBA" id="ARBA00022692"/>
    </source>
</evidence>
<feature type="compositionally biased region" description="Low complexity" evidence="7">
    <location>
        <begin position="94"/>
        <end position="105"/>
    </location>
</feature>
<evidence type="ECO:0000256" key="2">
    <source>
        <dbReference type="ARBA" id="ARBA00007727"/>
    </source>
</evidence>
<protein>
    <submittedName>
        <fullName evidence="12">Protein trichome birefringence-like 5</fullName>
    </submittedName>
</protein>
<evidence type="ECO:0000256" key="8">
    <source>
        <dbReference type="SAM" id="Phobius"/>
    </source>
</evidence>
<name>A0A8B8PL95_9MYRT</name>
<evidence type="ECO:0000313" key="12">
    <source>
        <dbReference type="RefSeq" id="XP_030535581.1"/>
    </source>
</evidence>
<keyword evidence="3 8" id="KW-0812">Transmembrane</keyword>
<dbReference type="Pfam" id="PF13839">
    <property type="entry name" value="PC-Esterase"/>
    <property type="match status" value="1"/>
</dbReference>
<keyword evidence="4" id="KW-0735">Signal-anchor</keyword>
<organism evidence="11 12">
    <name type="scientific">Rhodamnia argentea</name>
    <dbReference type="NCBI Taxonomy" id="178133"/>
    <lineage>
        <taxon>Eukaryota</taxon>
        <taxon>Viridiplantae</taxon>
        <taxon>Streptophyta</taxon>
        <taxon>Embryophyta</taxon>
        <taxon>Tracheophyta</taxon>
        <taxon>Spermatophyta</taxon>
        <taxon>Magnoliopsida</taxon>
        <taxon>eudicotyledons</taxon>
        <taxon>Gunneridae</taxon>
        <taxon>Pentapetalae</taxon>
        <taxon>rosids</taxon>
        <taxon>malvids</taxon>
        <taxon>Myrtales</taxon>
        <taxon>Myrtaceae</taxon>
        <taxon>Myrtoideae</taxon>
        <taxon>Myrteae</taxon>
        <taxon>Australasian group</taxon>
        <taxon>Rhodamnia</taxon>
    </lineage>
</organism>
<dbReference type="PANTHER" id="PTHR32285:SF8">
    <property type="entry name" value="PROTEIN TRICHOME BIREFRINGENCE-LIKE 5"/>
    <property type="match status" value="1"/>
</dbReference>
<dbReference type="InterPro" id="IPR026057">
    <property type="entry name" value="TBL_C"/>
</dbReference>
<dbReference type="Proteomes" id="UP000827889">
    <property type="component" value="Chromosome 4"/>
</dbReference>
<feature type="transmembrane region" description="Helical" evidence="8">
    <location>
        <begin position="12"/>
        <end position="31"/>
    </location>
</feature>
<dbReference type="Pfam" id="PF14416">
    <property type="entry name" value="PMR5N"/>
    <property type="match status" value="1"/>
</dbReference>
<dbReference type="GO" id="GO:0016020">
    <property type="term" value="C:membrane"/>
    <property type="evidence" value="ECO:0007669"/>
    <property type="project" value="UniProtKB-SubCell"/>
</dbReference>
<dbReference type="GO" id="GO:0005794">
    <property type="term" value="C:Golgi apparatus"/>
    <property type="evidence" value="ECO:0007669"/>
    <property type="project" value="TreeGrafter"/>
</dbReference>
<evidence type="ECO:0000313" key="11">
    <source>
        <dbReference type="Proteomes" id="UP000827889"/>
    </source>
</evidence>
<reference evidence="12" key="1">
    <citation type="submission" date="2025-08" db="UniProtKB">
        <authorList>
            <consortium name="RefSeq"/>
        </authorList>
    </citation>
    <scope>IDENTIFICATION</scope>
    <source>
        <tissue evidence="12">Leaf</tissue>
    </source>
</reference>
<dbReference type="OrthoDB" id="630188at2759"/>
<keyword evidence="6 8" id="KW-0472">Membrane</keyword>
<keyword evidence="11" id="KW-1185">Reference proteome</keyword>
<evidence type="ECO:0000256" key="6">
    <source>
        <dbReference type="ARBA" id="ARBA00023136"/>
    </source>
</evidence>
<evidence type="ECO:0000256" key="1">
    <source>
        <dbReference type="ARBA" id="ARBA00004167"/>
    </source>
</evidence>
<dbReference type="KEGG" id="rarg:115744507"/>
<dbReference type="InterPro" id="IPR025846">
    <property type="entry name" value="TBL_N"/>
</dbReference>
<evidence type="ECO:0000259" key="10">
    <source>
        <dbReference type="Pfam" id="PF14416"/>
    </source>
</evidence>
<accession>A0A8B8PL95</accession>
<dbReference type="AlphaFoldDB" id="A0A8B8PL95"/>
<dbReference type="GeneID" id="115744507"/>
<keyword evidence="5 8" id="KW-1133">Transmembrane helix</keyword>
<gene>
    <name evidence="12" type="primary">LOC115744507</name>
</gene>
<evidence type="ECO:0000259" key="9">
    <source>
        <dbReference type="Pfam" id="PF13839"/>
    </source>
</evidence>
<evidence type="ECO:0000256" key="5">
    <source>
        <dbReference type="ARBA" id="ARBA00022989"/>
    </source>
</evidence>
<dbReference type="RefSeq" id="XP_030535581.1">
    <property type="nucleotide sequence ID" value="XM_030679721.2"/>
</dbReference>
<dbReference type="GO" id="GO:0016413">
    <property type="term" value="F:O-acetyltransferase activity"/>
    <property type="evidence" value="ECO:0007669"/>
    <property type="project" value="InterPro"/>
</dbReference>